<dbReference type="GO" id="GO:0016747">
    <property type="term" value="F:acyltransferase activity, transferring groups other than amino-acyl groups"/>
    <property type="evidence" value="ECO:0007669"/>
    <property type="project" value="TreeGrafter"/>
</dbReference>
<evidence type="ECO:0000313" key="3">
    <source>
        <dbReference type="EMBL" id="MBA8951449.1"/>
    </source>
</evidence>
<dbReference type="InterPro" id="IPR050583">
    <property type="entry name" value="Mycobacterial_A85_antigen"/>
</dbReference>
<dbReference type="PANTHER" id="PTHR48098:SF1">
    <property type="entry name" value="DIACYLGLYCEROL ACYLTRANSFERASE_MYCOLYLTRANSFERASE AG85A"/>
    <property type="match status" value="1"/>
</dbReference>
<keyword evidence="2" id="KW-0812">Transmembrane</keyword>
<dbReference type="AlphaFoldDB" id="A0A7W3QLD5"/>
<comment type="caution">
    <text evidence="3">The sequence shown here is derived from an EMBL/GenBank/DDBJ whole genome shotgun (WGS) entry which is preliminary data.</text>
</comment>
<organism evidence="3 4">
    <name type="scientific">Actinomadura namibiensis</name>
    <dbReference type="NCBI Taxonomy" id="182080"/>
    <lineage>
        <taxon>Bacteria</taxon>
        <taxon>Bacillati</taxon>
        <taxon>Actinomycetota</taxon>
        <taxon>Actinomycetes</taxon>
        <taxon>Streptosporangiales</taxon>
        <taxon>Thermomonosporaceae</taxon>
        <taxon>Actinomadura</taxon>
    </lineage>
</organism>
<keyword evidence="2" id="KW-1133">Transmembrane helix</keyword>
<dbReference type="SUPFAM" id="SSF53474">
    <property type="entry name" value="alpha/beta-Hydrolases"/>
    <property type="match status" value="1"/>
</dbReference>
<feature type="transmembrane region" description="Helical" evidence="2">
    <location>
        <begin position="39"/>
        <end position="60"/>
    </location>
</feature>
<protein>
    <recommendedName>
        <fullName evidence="5">Esterase</fullName>
    </recommendedName>
</protein>
<feature type="compositionally biased region" description="Basic and acidic residues" evidence="1">
    <location>
        <begin position="90"/>
        <end position="104"/>
    </location>
</feature>
<name>A0A7W3QLD5_ACTNM</name>
<evidence type="ECO:0000256" key="1">
    <source>
        <dbReference type="SAM" id="MobiDB-lite"/>
    </source>
</evidence>
<keyword evidence="2" id="KW-0472">Membrane</keyword>
<dbReference type="Gene3D" id="3.40.50.1820">
    <property type="entry name" value="alpha/beta hydrolase"/>
    <property type="match status" value="1"/>
</dbReference>
<evidence type="ECO:0000256" key="2">
    <source>
        <dbReference type="SAM" id="Phobius"/>
    </source>
</evidence>
<feature type="region of interest" description="Disordered" evidence="1">
    <location>
        <begin position="86"/>
        <end position="123"/>
    </location>
</feature>
<dbReference type="PANTHER" id="PTHR48098">
    <property type="entry name" value="ENTEROCHELIN ESTERASE-RELATED"/>
    <property type="match status" value="1"/>
</dbReference>
<proteinExistence type="predicted"/>
<feature type="compositionally biased region" description="Basic and acidic residues" evidence="1">
    <location>
        <begin position="114"/>
        <end position="123"/>
    </location>
</feature>
<sequence>MEPTQWGFLLPVILVAVAALTATVVLWPRFGRGGVRAVAARSGLVLASQGLLTAAIVLVANKYFVFYPTWDDLLGGDGGRVQVNSVQSDQGREARPDALVHRTTTDLAPRRRGHDPSPAKDGQVDRLQIKGARSGLDAEAYVYLPPEYFRAEYKDKRLPVVLLLSGGASDGKQDWIKQAKLPEQAARAVADGHARPTIYVMTRSHRALTQTTEPPAGAGADKGLRKHPTTVAAAGGHPPSCFDVPGHGFGQAETFYTQDLTVAVADTYRTPVTRRGWAVAGFGTSGQCAARYAMLHSDAFVAGVSLNGTFDLPGGPVAPRPGGPRADLYGGSRTYRQDNDLLWRLANLPQPPVSLLLGAGDDSGRPLEQAGRFAGLAKEPLRAEKLAVPGPGGSLKDWRGTMPKLVTWLNAHLAAE</sequence>
<dbReference type="Proteomes" id="UP000572680">
    <property type="component" value="Unassembled WGS sequence"/>
</dbReference>
<dbReference type="InterPro" id="IPR029058">
    <property type="entry name" value="AB_hydrolase_fold"/>
</dbReference>
<feature type="transmembrane region" description="Helical" evidence="2">
    <location>
        <begin position="6"/>
        <end position="27"/>
    </location>
</feature>
<gene>
    <name evidence="3" type="ORF">HNR61_003080</name>
</gene>
<accession>A0A7W3QLD5</accession>
<dbReference type="RefSeq" id="WP_182843770.1">
    <property type="nucleotide sequence ID" value="NZ_JACJIA010000003.1"/>
</dbReference>
<keyword evidence="4" id="KW-1185">Reference proteome</keyword>
<evidence type="ECO:0008006" key="5">
    <source>
        <dbReference type="Google" id="ProtNLM"/>
    </source>
</evidence>
<evidence type="ECO:0000313" key="4">
    <source>
        <dbReference type="Proteomes" id="UP000572680"/>
    </source>
</evidence>
<dbReference type="EMBL" id="JACJIA010000003">
    <property type="protein sequence ID" value="MBA8951449.1"/>
    <property type="molecule type" value="Genomic_DNA"/>
</dbReference>
<reference evidence="3 4" key="1">
    <citation type="submission" date="2020-08" db="EMBL/GenBank/DDBJ databases">
        <title>Genomic Encyclopedia of Type Strains, Phase IV (KMG-IV): sequencing the most valuable type-strain genomes for metagenomic binning, comparative biology and taxonomic classification.</title>
        <authorList>
            <person name="Goeker M."/>
        </authorList>
    </citation>
    <scope>NUCLEOTIDE SEQUENCE [LARGE SCALE GENOMIC DNA]</scope>
    <source>
        <strain evidence="3 4">DSM 44197</strain>
    </source>
</reference>